<evidence type="ECO:0000313" key="4">
    <source>
        <dbReference type="Proteomes" id="UP000014148"/>
    </source>
</evidence>
<sequence>MPEADGFDLKADSSASDNIRTIWSYTLSLLKISNMYNGNHLGFVIFDEPKQHSIHEKDMIEFFNQAMLFHNNQIIIGFTQDQLESPQIFLDKLKKEGCNIIDLGTKAFK</sequence>
<dbReference type="Proteomes" id="UP000014148">
    <property type="component" value="Unassembled WGS sequence"/>
</dbReference>
<accession>R2NR18</accession>
<dbReference type="EMBL" id="AJAK01000025">
    <property type="protein sequence ID" value="EOH73423.1"/>
    <property type="molecule type" value="Genomic_DNA"/>
</dbReference>
<proteinExistence type="predicted"/>
<name>R2NR18_9ENTE</name>
<gene>
    <name evidence="2" type="ORF">I585_02797</name>
    <name evidence="1" type="ORF">UAI_03614</name>
</gene>
<reference evidence="2 4" key="2">
    <citation type="submission" date="2013-03" db="EMBL/GenBank/DDBJ databases">
        <title>The Genome Sequence of Enterococcus malodoratus ATCC_43197 (PacBio/Illumina hybrid assembly).</title>
        <authorList>
            <consortium name="The Broad Institute Genomics Platform"/>
            <consortium name="The Broad Institute Genome Sequencing Center for Infectious Disease"/>
            <person name="Earl A."/>
            <person name="Russ C."/>
            <person name="Gilmore M."/>
            <person name="Surin D."/>
            <person name="Walker B."/>
            <person name="Young S."/>
            <person name="Zeng Q."/>
            <person name="Gargeya S."/>
            <person name="Fitzgerald M."/>
            <person name="Haas B."/>
            <person name="Abouelleil A."/>
            <person name="Allen A.W."/>
            <person name="Alvarado L."/>
            <person name="Arachchi H.M."/>
            <person name="Berlin A.M."/>
            <person name="Chapman S.B."/>
            <person name="Gainer-Dewar J."/>
            <person name="Goldberg J."/>
            <person name="Griggs A."/>
            <person name="Gujja S."/>
            <person name="Hansen M."/>
            <person name="Howarth C."/>
            <person name="Imamovic A."/>
            <person name="Ireland A."/>
            <person name="Larimer J."/>
            <person name="McCowan C."/>
            <person name="Murphy C."/>
            <person name="Pearson M."/>
            <person name="Poon T.W."/>
            <person name="Priest M."/>
            <person name="Roberts A."/>
            <person name="Saif S."/>
            <person name="Shea T."/>
            <person name="Sisk P."/>
            <person name="Sykes S."/>
            <person name="Wortman J."/>
            <person name="Nusbaum C."/>
            <person name="Birren B."/>
        </authorList>
    </citation>
    <scope>NUCLEOTIDE SEQUENCE [LARGE SCALE GENOMIC DNA]</scope>
    <source>
        <strain evidence="2 4">ATCC 43197</strain>
    </source>
</reference>
<evidence type="ECO:0000313" key="3">
    <source>
        <dbReference type="Proteomes" id="UP000013783"/>
    </source>
</evidence>
<dbReference type="PATRIC" id="fig|1158601.3.peg.3585"/>
<evidence type="ECO:0000313" key="2">
    <source>
        <dbReference type="EMBL" id="EOT67276.1"/>
    </source>
</evidence>
<protein>
    <submittedName>
        <fullName evidence="1">Uncharacterized protein</fullName>
    </submittedName>
</protein>
<reference evidence="1 3" key="1">
    <citation type="submission" date="2013-02" db="EMBL/GenBank/DDBJ databases">
        <title>The Genome Sequence of Enterococcus malodoratus ATCC_43197.</title>
        <authorList>
            <consortium name="The Broad Institute Genome Sequencing Platform"/>
            <consortium name="The Broad Institute Genome Sequencing Center for Infectious Disease"/>
            <person name="Earl A.M."/>
            <person name="Gilmore M.S."/>
            <person name="Lebreton F."/>
            <person name="Walker B."/>
            <person name="Young S.K."/>
            <person name="Zeng Q."/>
            <person name="Gargeya S."/>
            <person name="Fitzgerald M."/>
            <person name="Haas B."/>
            <person name="Abouelleil A."/>
            <person name="Alvarado L."/>
            <person name="Arachchi H.M."/>
            <person name="Berlin A.M."/>
            <person name="Chapman S.B."/>
            <person name="Dewar J."/>
            <person name="Goldberg J."/>
            <person name="Griggs A."/>
            <person name="Gujja S."/>
            <person name="Hansen M."/>
            <person name="Howarth C."/>
            <person name="Imamovic A."/>
            <person name="Larimer J."/>
            <person name="McCowan C."/>
            <person name="Murphy C."/>
            <person name="Neiman D."/>
            <person name="Pearson M."/>
            <person name="Priest M."/>
            <person name="Roberts A."/>
            <person name="Saif S."/>
            <person name="Shea T."/>
            <person name="Sisk P."/>
            <person name="Sykes S."/>
            <person name="Wortman J."/>
            <person name="Nusbaum C."/>
            <person name="Birren B."/>
        </authorList>
    </citation>
    <scope>NUCLEOTIDE SEQUENCE [LARGE SCALE GENOMIC DNA]</scope>
    <source>
        <strain evidence="1 3">ATCC 43197</strain>
    </source>
</reference>
<evidence type="ECO:0000313" key="1">
    <source>
        <dbReference type="EMBL" id="EOH73423.1"/>
    </source>
</evidence>
<dbReference type="EMBL" id="ASWA01000003">
    <property type="protein sequence ID" value="EOT67276.1"/>
    <property type="molecule type" value="Genomic_DNA"/>
</dbReference>
<dbReference type="OrthoDB" id="9784297at2"/>
<dbReference type="RefSeq" id="WP_010742402.1">
    <property type="nucleotide sequence ID" value="NZ_KB946251.1"/>
</dbReference>
<organism evidence="1 3">
    <name type="scientific">Enterococcus malodoratus ATCC 43197</name>
    <dbReference type="NCBI Taxonomy" id="1158601"/>
    <lineage>
        <taxon>Bacteria</taxon>
        <taxon>Bacillati</taxon>
        <taxon>Bacillota</taxon>
        <taxon>Bacilli</taxon>
        <taxon>Lactobacillales</taxon>
        <taxon>Enterococcaceae</taxon>
        <taxon>Enterococcus</taxon>
    </lineage>
</organism>
<comment type="caution">
    <text evidence="1">The sequence shown here is derived from an EMBL/GenBank/DDBJ whole genome shotgun (WGS) entry which is preliminary data.</text>
</comment>
<dbReference type="eggNOG" id="COG0419">
    <property type="taxonomic scope" value="Bacteria"/>
</dbReference>
<keyword evidence="4" id="KW-1185">Reference proteome</keyword>
<dbReference type="Proteomes" id="UP000013783">
    <property type="component" value="Unassembled WGS sequence"/>
</dbReference>
<dbReference type="AlphaFoldDB" id="R2NR18"/>